<gene>
    <name evidence="1" type="ORF">DHETER_LOCUS3383</name>
</gene>
<evidence type="ECO:0000313" key="2">
    <source>
        <dbReference type="Proteomes" id="UP000789702"/>
    </source>
</evidence>
<dbReference type="EMBL" id="CAJVPU010002878">
    <property type="protein sequence ID" value="CAG8509323.1"/>
    <property type="molecule type" value="Genomic_DNA"/>
</dbReference>
<reference evidence="1" key="1">
    <citation type="submission" date="2021-06" db="EMBL/GenBank/DDBJ databases">
        <authorList>
            <person name="Kallberg Y."/>
            <person name="Tangrot J."/>
            <person name="Rosling A."/>
        </authorList>
    </citation>
    <scope>NUCLEOTIDE SEQUENCE</scope>
    <source>
        <strain evidence="1">IL203A</strain>
    </source>
</reference>
<sequence>MATGANAILLGQNNGAPNNTSANNNHTAKDNNKVDSFALEKETENETLSEETDSNNDSIILQYNERPGEIDSHEAW</sequence>
<accession>A0ACA9L523</accession>
<comment type="caution">
    <text evidence="1">The sequence shown here is derived from an EMBL/GenBank/DDBJ whole genome shotgun (WGS) entry which is preliminary data.</text>
</comment>
<organism evidence="1 2">
    <name type="scientific">Dentiscutata heterogama</name>
    <dbReference type="NCBI Taxonomy" id="1316150"/>
    <lineage>
        <taxon>Eukaryota</taxon>
        <taxon>Fungi</taxon>
        <taxon>Fungi incertae sedis</taxon>
        <taxon>Mucoromycota</taxon>
        <taxon>Glomeromycotina</taxon>
        <taxon>Glomeromycetes</taxon>
        <taxon>Diversisporales</taxon>
        <taxon>Gigasporaceae</taxon>
        <taxon>Dentiscutata</taxon>
    </lineage>
</organism>
<evidence type="ECO:0000313" key="1">
    <source>
        <dbReference type="EMBL" id="CAG8509323.1"/>
    </source>
</evidence>
<name>A0ACA9L523_9GLOM</name>
<keyword evidence="2" id="KW-1185">Reference proteome</keyword>
<dbReference type="Proteomes" id="UP000789702">
    <property type="component" value="Unassembled WGS sequence"/>
</dbReference>
<protein>
    <submittedName>
        <fullName evidence="1">9438_t:CDS:1</fullName>
    </submittedName>
</protein>
<proteinExistence type="predicted"/>